<evidence type="ECO:0000313" key="5">
    <source>
        <dbReference type="EMBL" id="CAI0437308.1"/>
    </source>
</evidence>
<feature type="signal peptide" evidence="4">
    <location>
        <begin position="1"/>
        <end position="24"/>
    </location>
</feature>
<sequence>MQLENARIAATLFMPLLLFVLANGDSISKQGHYYYYNVSTHSSPWLKKVRNHHQQPRDPGCSRAPWICRDQGVNHHDPPGPRMQCCRNQCVDVSSDANNCGWCGISCPFTWQCCGGLCVDSNVSPFNCGKCFNRCPWGVQCSFGMCGYGGDQPQPWPRPWPRPPFPFPPRPPEPWPRPWPRPPFPFPPRPPEPWPRPWPQPPFPFPPRPPEPWPRPWPQPPFPFPPRPPQPWQPDPPGHHKERGHGISP</sequence>
<reference evidence="5" key="1">
    <citation type="submission" date="2022-08" db="EMBL/GenBank/DDBJ databases">
        <authorList>
            <person name="Gutierrez-Valencia J."/>
        </authorList>
    </citation>
    <scope>NUCLEOTIDE SEQUENCE</scope>
</reference>
<keyword evidence="2 4" id="KW-0732">Signal</keyword>
<dbReference type="Proteomes" id="UP001154282">
    <property type="component" value="Unassembled WGS sequence"/>
</dbReference>
<comment type="similarity">
    <text evidence="1">Belongs to the STIG1 family.</text>
</comment>
<evidence type="ECO:0008006" key="7">
    <source>
        <dbReference type="Google" id="ProtNLM"/>
    </source>
</evidence>
<evidence type="ECO:0000256" key="3">
    <source>
        <dbReference type="SAM" id="MobiDB-lite"/>
    </source>
</evidence>
<dbReference type="InterPro" id="IPR006969">
    <property type="entry name" value="Stig-like"/>
</dbReference>
<dbReference type="PANTHER" id="PTHR33227:SF48">
    <property type="entry name" value="STIGMA-SPECIFIC STIG1-LIKE PROTEIN 4"/>
    <property type="match status" value="1"/>
</dbReference>
<feature type="compositionally biased region" description="Pro residues" evidence="3">
    <location>
        <begin position="216"/>
        <end position="236"/>
    </location>
</feature>
<evidence type="ECO:0000256" key="4">
    <source>
        <dbReference type="SAM" id="SignalP"/>
    </source>
</evidence>
<feature type="region of interest" description="Disordered" evidence="3">
    <location>
        <begin position="216"/>
        <end position="249"/>
    </location>
</feature>
<dbReference type="PANTHER" id="PTHR33227">
    <property type="entry name" value="STIGMA-SPECIFIC STIG1-LIKE PROTEIN 3"/>
    <property type="match status" value="1"/>
</dbReference>
<dbReference type="Pfam" id="PF04885">
    <property type="entry name" value="Stig1"/>
    <property type="match status" value="1"/>
</dbReference>
<dbReference type="EMBL" id="CAMGYJ010000006">
    <property type="protein sequence ID" value="CAI0437308.1"/>
    <property type="molecule type" value="Genomic_DNA"/>
</dbReference>
<protein>
    <recommendedName>
        <fullName evidence="7">Stigma-specific Stig1 family protein</fullName>
    </recommendedName>
</protein>
<accession>A0AAV0LVZ2</accession>
<keyword evidence="6" id="KW-1185">Reference proteome</keyword>
<evidence type="ECO:0000256" key="1">
    <source>
        <dbReference type="ARBA" id="ARBA00006010"/>
    </source>
</evidence>
<comment type="caution">
    <text evidence="5">The sequence shown here is derived from an EMBL/GenBank/DDBJ whole genome shotgun (WGS) entry which is preliminary data.</text>
</comment>
<evidence type="ECO:0000256" key="2">
    <source>
        <dbReference type="ARBA" id="ARBA00022729"/>
    </source>
</evidence>
<dbReference type="PRINTS" id="PR01217">
    <property type="entry name" value="PRICHEXTENSN"/>
</dbReference>
<evidence type="ECO:0000313" key="6">
    <source>
        <dbReference type="Proteomes" id="UP001154282"/>
    </source>
</evidence>
<dbReference type="AlphaFoldDB" id="A0AAV0LVZ2"/>
<organism evidence="5 6">
    <name type="scientific">Linum tenue</name>
    <dbReference type="NCBI Taxonomy" id="586396"/>
    <lineage>
        <taxon>Eukaryota</taxon>
        <taxon>Viridiplantae</taxon>
        <taxon>Streptophyta</taxon>
        <taxon>Embryophyta</taxon>
        <taxon>Tracheophyta</taxon>
        <taxon>Spermatophyta</taxon>
        <taxon>Magnoliopsida</taxon>
        <taxon>eudicotyledons</taxon>
        <taxon>Gunneridae</taxon>
        <taxon>Pentapetalae</taxon>
        <taxon>rosids</taxon>
        <taxon>fabids</taxon>
        <taxon>Malpighiales</taxon>
        <taxon>Linaceae</taxon>
        <taxon>Linum</taxon>
    </lineage>
</organism>
<gene>
    <name evidence="5" type="ORF">LITE_LOCUS25419</name>
</gene>
<proteinExistence type="inferred from homology"/>
<name>A0AAV0LVZ2_9ROSI</name>
<feature type="chain" id="PRO_5043336905" description="Stigma-specific Stig1 family protein" evidence="4">
    <location>
        <begin position="25"/>
        <end position="249"/>
    </location>
</feature>